<keyword evidence="3" id="KW-1185">Reference proteome</keyword>
<sequence>MGPLHPFWPKSNEARRGQGSQPPTFNARWVPNHKWAHLSQIWPPIPPVPQMAKRTPGPKLATFSPGLCKPPEATNSSPESFLLHSGERLLFTNVLRSMDSGMVHIWYNIPLCTNFAQQSNGDGSRTKLGHFKTSPQIQNPVKRKPFQPFCLAIHGDYPKTIQGPQSPGATGVGFYFLSGFFQGQFQEVIKH</sequence>
<organism evidence="2 3">
    <name type="scientific">Austropuccinia psidii MF-1</name>
    <dbReference type="NCBI Taxonomy" id="1389203"/>
    <lineage>
        <taxon>Eukaryota</taxon>
        <taxon>Fungi</taxon>
        <taxon>Dikarya</taxon>
        <taxon>Basidiomycota</taxon>
        <taxon>Pucciniomycotina</taxon>
        <taxon>Pucciniomycetes</taxon>
        <taxon>Pucciniales</taxon>
        <taxon>Sphaerophragmiaceae</taxon>
        <taxon>Austropuccinia</taxon>
    </lineage>
</organism>
<evidence type="ECO:0000313" key="3">
    <source>
        <dbReference type="Proteomes" id="UP000765509"/>
    </source>
</evidence>
<proteinExistence type="predicted"/>
<dbReference type="EMBL" id="AVOT02002482">
    <property type="protein sequence ID" value="MBW0470519.1"/>
    <property type="molecule type" value="Genomic_DNA"/>
</dbReference>
<protein>
    <submittedName>
        <fullName evidence="2">Uncharacterized protein</fullName>
    </submittedName>
</protein>
<comment type="caution">
    <text evidence="2">The sequence shown here is derived from an EMBL/GenBank/DDBJ whole genome shotgun (WGS) entry which is preliminary data.</text>
</comment>
<accession>A0A9Q3BQN1</accession>
<reference evidence="2" key="1">
    <citation type="submission" date="2021-03" db="EMBL/GenBank/DDBJ databases">
        <title>Draft genome sequence of rust myrtle Austropuccinia psidii MF-1, a brazilian biotype.</title>
        <authorList>
            <person name="Quecine M.C."/>
            <person name="Pachon D.M.R."/>
            <person name="Bonatelli M.L."/>
            <person name="Correr F.H."/>
            <person name="Franceschini L.M."/>
            <person name="Leite T.F."/>
            <person name="Margarido G.R.A."/>
            <person name="Almeida C.A."/>
            <person name="Ferrarezi J.A."/>
            <person name="Labate C.A."/>
        </authorList>
    </citation>
    <scope>NUCLEOTIDE SEQUENCE</scope>
    <source>
        <strain evidence="2">MF-1</strain>
    </source>
</reference>
<dbReference type="AlphaFoldDB" id="A0A9Q3BQN1"/>
<name>A0A9Q3BQN1_9BASI</name>
<evidence type="ECO:0000256" key="1">
    <source>
        <dbReference type="SAM" id="MobiDB-lite"/>
    </source>
</evidence>
<feature type="region of interest" description="Disordered" evidence="1">
    <location>
        <begin position="1"/>
        <end position="26"/>
    </location>
</feature>
<dbReference type="Proteomes" id="UP000765509">
    <property type="component" value="Unassembled WGS sequence"/>
</dbReference>
<evidence type="ECO:0000313" key="2">
    <source>
        <dbReference type="EMBL" id="MBW0470519.1"/>
    </source>
</evidence>
<gene>
    <name evidence="2" type="ORF">O181_010234</name>
</gene>